<name>A0A9D3RTS8_ANGAN</name>
<keyword evidence="4" id="KW-1185">Reference proteome</keyword>
<dbReference type="EMBL" id="JAFIRN010000009">
    <property type="protein sequence ID" value="KAG5843194.1"/>
    <property type="molecule type" value="Genomic_DNA"/>
</dbReference>
<dbReference type="Proteomes" id="UP001044222">
    <property type="component" value="Chromosome 9"/>
</dbReference>
<feature type="compositionally biased region" description="Basic residues" evidence="1">
    <location>
        <begin position="332"/>
        <end position="344"/>
    </location>
</feature>
<proteinExistence type="predicted"/>
<dbReference type="PANTHER" id="PTHR21538:SF23">
    <property type="entry name" value="ANILLIN"/>
    <property type="match status" value="1"/>
</dbReference>
<dbReference type="InterPro" id="IPR031970">
    <property type="entry name" value="Anillin_N"/>
</dbReference>
<feature type="region of interest" description="Disordered" evidence="1">
    <location>
        <begin position="1"/>
        <end position="235"/>
    </location>
</feature>
<dbReference type="Pfam" id="PF16018">
    <property type="entry name" value="Anillin_N"/>
    <property type="match status" value="1"/>
</dbReference>
<dbReference type="GO" id="GO:0005826">
    <property type="term" value="C:actomyosin contractile ring"/>
    <property type="evidence" value="ECO:0007669"/>
    <property type="project" value="TreeGrafter"/>
</dbReference>
<evidence type="ECO:0000313" key="3">
    <source>
        <dbReference type="EMBL" id="KAG5843194.1"/>
    </source>
</evidence>
<protein>
    <recommendedName>
        <fullName evidence="2">Anillin N-terminal domain-containing protein</fullName>
    </recommendedName>
</protein>
<feature type="region of interest" description="Disordered" evidence="1">
    <location>
        <begin position="495"/>
        <end position="544"/>
    </location>
</feature>
<reference evidence="3" key="1">
    <citation type="submission" date="2021-01" db="EMBL/GenBank/DDBJ databases">
        <title>A chromosome-scale assembly of European eel, Anguilla anguilla.</title>
        <authorList>
            <person name="Henkel C."/>
            <person name="Jong-Raadsen S.A."/>
            <person name="Dufour S."/>
            <person name="Weltzien F.-A."/>
            <person name="Palstra A.P."/>
            <person name="Pelster B."/>
            <person name="Spaink H.P."/>
            <person name="Van Den Thillart G.E."/>
            <person name="Jansen H."/>
            <person name="Zahm M."/>
            <person name="Klopp C."/>
            <person name="Cedric C."/>
            <person name="Louis A."/>
            <person name="Berthelot C."/>
            <person name="Parey E."/>
            <person name="Roest Crollius H."/>
            <person name="Montfort J."/>
            <person name="Robinson-Rechavi M."/>
            <person name="Bucao C."/>
            <person name="Bouchez O."/>
            <person name="Gislard M."/>
            <person name="Lluch J."/>
            <person name="Milhes M."/>
            <person name="Lampietro C."/>
            <person name="Lopez Roques C."/>
            <person name="Donnadieu C."/>
            <person name="Braasch I."/>
            <person name="Desvignes T."/>
            <person name="Postlethwait J."/>
            <person name="Bobe J."/>
            <person name="Guiguen Y."/>
            <person name="Dirks R."/>
        </authorList>
    </citation>
    <scope>NUCLEOTIDE SEQUENCE</scope>
    <source>
        <strain evidence="3">Tag_6206</strain>
        <tissue evidence="3">Liver</tissue>
    </source>
</reference>
<evidence type="ECO:0000313" key="4">
    <source>
        <dbReference type="Proteomes" id="UP001044222"/>
    </source>
</evidence>
<feature type="compositionally biased region" description="Basic and acidic residues" evidence="1">
    <location>
        <begin position="178"/>
        <end position="194"/>
    </location>
</feature>
<sequence length="558" mass="61042">MDPFTEKLLERTRARRENLQKKMADRPTPAGRQMAKRAREPLGETNGLSEMAAAGAPPTTKPSPSKRRCSSENEHPGAGAENREPVVAMPIEPLTDKKPPLGPVTLRPVSSLEREDVVSASSQARHTVRFAPSVEKEAVGPTPSVEKEALGPTPSVEKEAVGPTPSVEREAIGPAPSMEREAVRPAHSVEREVIRPAPEMDQSRDAGPAPSGMKSRLQRLAAQRQHWDNDAPSDVVDSTHVLLSPMKTHRQEAIAAASVDLAPVSMETPVGRRGRLANLAAVIGSWEDDLAPPGRDNAQAQPGTACVPAPGPARARSGPRRHQTQLCAPARARQHAQPRTRPRLRTKDSPKKPVARPGQAQPRQASALHQAHRHSDSHTSAKRRSGNHRGEVLPGAFWREVPGALHQKLPVCPLRRLDLCDLCDPGTRLAQERLRNAQVVTATADLALKQKLERENELAQIRNRFQKANVWKNSDRDAGAKEQHSAEHRIVESPVKEEITAPPVDTRSTASTPSPKEVAHLEQAEFSMEKRSEESGDEDDGGERCMLLQRARLCVRLR</sequence>
<dbReference type="AlphaFoldDB" id="A0A9D3RTS8"/>
<dbReference type="GO" id="GO:0031106">
    <property type="term" value="P:septin ring organization"/>
    <property type="evidence" value="ECO:0007669"/>
    <property type="project" value="TreeGrafter"/>
</dbReference>
<comment type="caution">
    <text evidence="3">The sequence shown here is derived from an EMBL/GenBank/DDBJ whole genome shotgun (WGS) entry which is preliminary data.</text>
</comment>
<feature type="compositionally biased region" description="Basic and acidic residues" evidence="1">
    <location>
        <begin position="1"/>
        <end position="25"/>
    </location>
</feature>
<evidence type="ECO:0000259" key="2">
    <source>
        <dbReference type="Pfam" id="PF16018"/>
    </source>
</evidence>
<gene>
    <name evidence="3" type="ORF">ANANG_G00185900</name>
</gene>
<accession>A0A9D3RTS8</accession>
<feature type="domain" description="Anillin N-terminal" evidence="2">
    <location>
        <begin position="213"/>
        <end position="293"/>
    </location>
</feature>
<dbReference type="PANTHER" id="PTHR21538">
    <property type="entry name" value="ANILLIN/RHOTEKIN RTKN"/>
    <property type="match status" value="1"/>
</dbReference>
<feature type="compositionally biased region" description="Basic and acidic residues" evidence="1">
    <location>
        <begin position="517"/>
        <end position="534"/>
    </location>
</feature>
<organism evidence="3 4">
    <name type="scientific">Anguilla anguilla</name>
    <name type="common">European freshwater eel</name>
    <name type="synonym">Muraena anguilla</name>
    <dbReference type="NCBI Taxonomy" id="7936"/>
    <lineage>
        <taxon>Eukaryota</taxon>
        <taxon>Metazoa</taxon>
        <taxon>Chordata</taxon>
        <taxon>Craniata</taxon>
        <taxon>Vertebrata</taxon>
        <taxon>Euteleostomi</taxon>
        <taxon>Actinopterygii</taxon>
        <taxon>Neopterygii</taxon>
        <taxon>Teleostei</taxon>
        <taxon>Anguilliformes</taxon>
        <taxon>Anguillidae</taxon>
        <taxon>Anguilla</taxon>
    </lineage>
</organism>
<dbReference type="GO" id="GO:0000915">
    <property type="term" value="P:actomyosin contractile ring assembly"/>
    <property type="evidence" value="ECO:0007669"/>
    <property type="project" value="TreeGrafter"/>
</dbReference>
<dbReference type="InterPro" id="IPR051364">
    <property type="entry name" value="Cytokinesis/Rho-signaling"/>
</dbReference>
<evidence type="ECO:0000256" key="1">
    <source>
        <dbReference type="SAM" id="MobiDB-lite"/>
    </source>
</evidence>
<dbReference type="GO" id="GO:0000281">
    <property type="term" value="P:mitotic cytokinesis"/>
    <property type="evidence" value="ECO:0007669"/>
    <property type="project" value="TreeGrafter"/>
</dbReference>
<feature type="region of interest" description="Disordered" evidence="1">
    <location>
        <begin position="288"/>
        <end position="390"/>
    </location>
</feature>